<dbReference type="AlphaFoldDB" id="A0A0B8T777"/>
<reference evidence="2 3" key="2">
    <citation type="journal article" date="2015" name="PLoS ONE">
        <title>Whole-Genome Optical Mapping and Finished Genome Sequence of Sphingobacterium deserti sp. nov., a New Species Isolated from the Western Desert of China.</title>
        <authorList>
            <person name="Teng C."/>
            <person name="Zhou Z."/>
            <person name="Molnar I."/>
            <person name="Li X."/>
            <person name="Tang R."/>
            <person name="Chen M."/>
            <person name="Wang L."/>
            <person name="Su S."/>
            <person name="Zhang W."/>
            <person name="Lin M."/>
        </authorList>
    </citation>
    <scope>NUCLEOTIDE SEQUENCE [LARGE SCALE GENOMIC DNA]</scope>
    <source>
        <strain evidence="3">ACCC05744</strain>
    </source>
</reference>
<proteinExistence type="predicted"/>
<feature type="domain" description="KilA-N DNA-binding" evidence="1">
    <location>
        <begin position="1"/>
        <end position="42"/>
    </location>
</feature>
<organism evidence="2 3">
    <name type="scientific">Sphingobacterium deserti</name>
    <dbReference type="NCBI Taxonomy" id="1229276"/>
    <lineage>
        <taxon>Bacteria</taxon>
        <taxon>Pseudomonadati</taxon>
        <taxon>Bacteroidota</taxon>
        <taxon>Sphingobacteriia</taxon>
        <taxon>Sphingobacteriales</taxon>
        <taxon>Sphingobacteriaceae</taxon>
        <taxon>Sphingobacterium</taxon>
    </lineage>
</organism>
<accession>A0A0B8T777</accession>
<dbReference type="RefSeq" id="WP_241462427.1">
    <property type="nucleotide sequence ID" value="NZ_JJMU01000049.1"/>
</dbReference>
<gene>
    <name evidence="2" type="ORF">DI53_2708</name>
</gene>
<reference evidence="3" key="1">
    <citation type="submission" date="2014-04" db="EMBL/GenBank/DDBJ databases">
        <title>Whole-Genome optical mapping and complete genome sequence of Sphingobacterium deserti sp. nov., a new spaces isolated from desert in the west of China.</title>
        <authorList>
            <person name="Teng C."/>
            <person name="Zhou Z."/>
            <person name="Li X."/>
            <person name="Chen M."/>
            <person name="Lin M."/>
            <person name="Wang L."/>
            <person name="Su S."/>
            <person name="Zhang C."/>
            <person name="Zhang W."/>
        </authorList>
    </citation>
    <scope>NUCLEOTIDE SEQUENCE [LARGE SCALE GENOMIC DNA]</scope>
    <source>
        <strain evidence="3">ACCC05744</strain>
    </source>
</reference>
<dbReference type="STRING" id="1229276.DI53_2708"/>
<keyword evidence="3" id="KW-1185">Reference proteome</keyword>
<dbReference type="Pfam" id="PF10543">
    <property type="entry name" value="ORF6N"/>
    <property type="match status" value="1"/>
</dbReference>
<dbReference type="PATRIC" id="fig|1229276.3.peg.2790"/>
<evidence type="ECO:0000313" key="3">
    <source>
        <dbReference type="Proteomes" id="UP000031802"/>
    </source>
</evidence>
<dbReference type="EMBL" id="JJMU01000049">
    <property type="protein sequence ID" value="KGE13520.1"/>
    <property type="molecule type" value="Genomic_DNA"/>
</dbReference>
<evidence type="ECO:0000313" key="2">
    <source>
        <dbReference type="EMBL" id="KGE13520.1"/>
    </source>
</evidence>
<evidence type="ECO:0000259" key="1">
    <source>
        <dbReference type="Pfam" id="PF10543"/>
    </source>
</evidence>
<protein>
    <recommendedName>
        <fullName evidence="1">KilA-N DNA-binding domain-containing protein</fullName>
    </recommendedName>
</protein>
<comment type="caution">
    <text evidence="2">The sequence shown here is derived from an EMBL/GenBank/DDBJ whole genome shotgun (WGS) entry which is preliminary data.</text>
</comment>
<sequence>MLDRDLAELYGVETKRLNEQVRRNIERFPEDFMFEMPSKEFKD</sequence>
<dbReference type="InterPro" id="IPR018873">
    <property type="entry name" value="KilA-N_DNA-bd_domain"/>
</dbReference>
<dbReference type="Proteomes" id="UP000031802">
    <property type="component" value="Unassembled WGS sequence"/>
</dbReference>
<dbReference type="eggNOG" id="COG1502">
    <property type="taxonomic scope" value="Bacteria"/>
</dbReference>
<name>A0A0B8T777_9SPHI</name>